<evidence type="ECO:0000313" key="2">
    <source>
        <dbReference type="Proteomes" id="UP000275846"/>
    </source>
</evidence>
<gene>
    <name evidence="1" type="ORF">SSLN_LOCUS11413</name>
</gene>
<evidence type="ECO:0000313" key="1">
    <source>
        <dbReference type="EMBL" id="VDL97798.1"/>
    </source>
</evidence>
<sequence length="71" mass="7703">MEVIQLPGFIRVIGPGLRSVKEFRQDDGLVPLRFGVQVNTVAIPHGGLQTTEGLTSFGDPFSNLFFDSLVA</sequence>
<organism evidence="3">
    <name type="scientific">Schistocephalus solidus</name>
    <name type="common">Tapeworm</name>
    <dbReference type="NCBI Taxonomy" id="70667"/>
    <lineage>
        <taxon>Eukaryota</taxon>
        <taxon>Metazoa</taxon>
        <taxon>Spiralia</taxon>
        <taxon>Lophotrochozoa</taxon>
        <taxon>Platyhelminthes</taxon>
        <taxon>Cestoda</taxon>
        <taxon>Eucestoda</taxon>
        <taxon>Diphyllobothriidea</taxon>
        <taxon>Diphyllobothriidae</taxon>
        <taxon>Schistocephalus</taxon>
    </lineage>
</organism>
<reference evidence="3" key="1">
    <citation type="submission" date="2016-06" db="UniProtKB">
        <authorList>
            <consortium name="WormBaseParasite"/>
        </authorList>
    </citation>
    <scope>IDENTIFICATION</scope>
</reference>
<dbReference type="AlphaFoldDB" id="A0A183T4L5"/>
<accession>A0A183T4L5</accession>
<proteinExistence type="predicted"/>
<protein>
    <submittedName>
        <fullName evidence="3">COesterase domain-containing protein</fullName>
    </submittedName>
</protein>
<name>A0A183T4L5_SCHSO</name>
<keyword evidence="2" id="KW-1185">Reference proteome</keyword>
<dbReference type="WBParaSite" id="SSLN_0001185101-mRNA-1">
    <property type="protein sequence ID" value="SSLN_0001185101-mRNA-1"/>
    <property type="gene ID" value="SSLN_0001185101"/>
</dbReference>
<dbReference type="EMBL" id="UYSU01036510">
    <property type="protein sequence ID" value="VDL97798.1"/>
    <property type="molecule type" value="Genomic_DNA"/>
</dbReference>
<dbReference type="Proteomes" id="UP000275846">
    <property type="component" value="Unassembled WGS sequence"/>
</dbReference>
<reference evidence="1 2" key="2">
    <citation type="submission" date="2018-11" db="EMBL/GenBank/DDBJ databases">
        <authorList>
            <consortium name="Pathogen Informatics"/>
        </authorList>
    </citation>
    <scope>NUCLEOTIDE SEQUENCE [LARGE SCALE GENOMIC DNA]</scope>
    <source>
        <strain evidence="1 2">NST_G2</strain>
    </source>
</reference>
<evidence type="ECO:0000313" key="3">
    <source>
        <dbReference type="WBParaSite" id="SSLN_0001185101-mRNA-1"/>
    </source>
</evidence>